<dbReference type="Gene3D" id="3.10.450.710">
    <property type="entry name" value="Tgt2/MlaC"/>
    <property type="match status" value="1"/>
</dbReference>
<feature type="signal peptide" evidence="1">
    <location>
        <begin position="1"/>
        <end position="31"/>
    </location>
</feature>
<dbReference type="PROSITE" id="PS51318">
    <property type="entry name" value="TAT"/>
    <property type="match status" value="1"/>
</dbReference>
<reference evidence="2 3" key="1">
    <citation type="submission" date="2018-04" db="EMBL/GenBank/DDBJ databases">
        <title>Pelagivirga bohaiensis gen. nov., sp. nov., a bacterium isolated from the Bohai Sea.</title>
        <authorList>
            <person name="Ji X."/>
        </authorList>
    </citation>
    <scope>NUCLEOTIDE SEQUENCE [LARGE SCALE GENOMIC DNA]</scope>
    <source>
        <strain evidence="2 3">BH-SD19</strain>
    </source>
</reference>
<dbReference type="EMBL" id="QCYH01000005">
    <property type="protein sequence ID" value="PVA10227.1"/>
    <property type="molecule type" value="Genomic_DNA"/>
</dbReference>
<feature type="chain" id="PRO_5015582404" evidence="1">
    <location>
        <begin position="32"/>
        <end position="203"/>
    </location>
</feature>
<dbReference type="InterPro" id="IPR006311">
    <property type="entry name" value="TAT_signal"/>
</dbReference>
<sequence length="203" mass="22354">MPMTNKISRRGVMAAAIGAACVATLPRSVLALTQSGARTLVDSLVAEINRVIASGASLNAMIGQFEAIFRRYADVDLIARSTLGADANRASAAQMRAYTEAFRGYIARKYGKRFKEFVGGQIEVQNVRAVKSWYEVQSRVNLRGEAPFDVRFLVSDRSGRDLFFDMVIEGISLRLSERTEIGSMLDRRQGNIDALIADLRRAG</sequence>
<keyword evidence="1" id="KW-0732">Signal</keyword>
<organism evidence="2 3">
    <name type="scientific">Pelagivirga sediminicola</name>
    <dbReference type="NCBI Taxonomy" id="2170575"/>
    <lineage>
        <taxon>Bacteria</taxon>
        <taxon>Pseudomonadati</taxon>
        <taxon>Pseudomonadota</taxon>
        <taxon>Alphaproteobacteria</taxon>
        <taxon>Rhodobacterales</taxon>
        <taxon>Paracoccaceae</taxon>
        <taxon>Pelagivirga</taxon>
    </lineage>
</organism>
<dbReference type="Pfam" id="PF05494">
    <property type="entry name" value="MlaC"/>
    <property type="match status" value="1"/>
</dbReference>
<evidence type="ECO:0000313" key="3">
    <source>
        <dbReference type="Proteomes" id="UP000244446"/>
    </source>
</evidence>
<gene>
    <name evidence="2" type="ORF">DC366_10945</name>
</gene>
<dbReference type="AlphaFoldDB" id="A0A2T7G752"/>
<evidence type="ECO:0000313" key="2">
    <source>
        <dbReference type="EMBL" id="PVA10227.1"/>
    </source>
</evidence>
<dbReference type="PROSITE" id="PS51257">
    <property type="entry name" value="PROKAR_LIPOPROTEIN"/>
    <property type="match status" value="1"/>
</dbReference>
<protein>
    <submittedName>
        <fullName evidence="2">ABC transporter</fullName>
    </submittedName>
</protein>
<name>A0A2T7G752_9RHOB</name>
<proteinExistence type="predicted"/>
<dbReference type="InterPro" id="IPR008869">
    <property type="entry name" value="MlaC/ttg2D"/>
</dbReference>
<dbReference type="Proteomes" id="UP000244446">
    <property type="component" value="Unassembled WGS sequence"/>
</dbReference>
<dbReference type="InterPro" id="IPR042245">
    <property type="entry name" value="Tgt2/MlaC_sf"/>
</dbReference>
<accession>A0A2T7G752</accession>
<keyword evidence="3" id="KW-1185">Reference proteome</keyword>
<evidence type="ECO:0000256" key="1">
    <source>
        <dbReference type="SAM" id="SignalP"/>
    </source>
</evidence>
<dbReference type="PANTHER" id="PTHR36573:SF1">
    <property type="entry name" value="INTERMEMBRANE PHOSPHOLIPID TRANSPORT SYSTEM BINDING PROTEIN MLAC"/>
    <property type="match status" value="1"/>
</dbReference>
<dbReference type="OrthoDB" id="7839352at2"/>
<comment type="caution">
    <text evidence="2">The sequence shown here is derived from an EMBL/GenBank/DDBJ whole genome shotgun (WGS) entry which is preliminary data.</text>
</comment>
<dbReference type="PANTHER" id="PTHR36573">
    <property type="entry name" value="INTERMEMBRANE PHOSPHOLIPID TRANSPORT SYSTEM BINDING PROTEIN MLAC"/>
    <property type="match status" value="1"/>
</dbReference>